<comment type="similarity">
    <text evidence="14 15">In the central section; belongs to the AAA ATPase family.</text>
</comment>
<dbReference type="InterPro" id="IPR037219">
    <property type="entry name" value="Peptidase_M41-like"/>
</dbReference>
<keyword evidence="8 15" id="KW-0378">Hydrolase</keyword>
<evidence type="ECO:0000256" key="14">
    <source>
        <dbReference type="ARBA" id="ARBA00061570"/>
    </source>
</evidence>
<comment type="subunit">
    <text evidence="15">Homohexamer.</text>
</comment>
<dbReference type="GO" id="GO:0008270">
    <property type="term" value="F:zinc ion binding"/>
    <property type="evidence" value="ECO:0007669"/>
    <property type="project" value="UniProtKB-UniRule"/>
</dbReference>
<dbReference type="SUPFAM" id="SSF52540">
    <property type="entry name" value="P-loop containing nucleoside triphosphate hydrolases"/>
    <property type="match status" value="1"/>
</dbReference>
<keyword evidence="11 15" id="KW-1133">Transmembrane helix</keyword>
<keyword evidence="9 15" id="KW-0862">Zinc</keyword>
<evidence type="ECO:0000256" key="5">
    <source>
        <dbReference type="ARBA" id="ARBA00022692"/>
    </source>
</evidence>
<dbReference type="PANTHER" id="PTHR23076:SF97">
    <property type="entry name" value="ATP-DEPENDENT ZINC METALLOPROTEASE YME1L1"/>
    <property type="match status" value="1"/>
</dbReference>
<evidence type="ECO:0000256" key="11">
    <source>
        <dbReference type="ARBA" id="ARBA00022989"/>
    </source>
</evidence>
<organism evidence="19 20">
    <name type="scientific">Proteiniclasticum ruminis</name>
    <dbReference type="NCBI Taxonomy" id="398199"/>
    <lineage>
        <taxon>Bacteria</taxon>
        <taxon>Bacillati</taxon>
        <taxon>Bacillota</taxon>
        <taxon>Clostridia</taxon>
        <taxon>Eubacteriales</taxon>
        <taxon>Clostridiaceae</taxon>
        <taxon>Proteiniclasticum</taxon>
    </lineage>
</organism>
<evidence type="ECO:0000256" key="16">
    <source>
        <dbReference type="RuleBase" id="RU003651"/>
    </source>
</evidence>
<dbReference type="PANTHER" id="PTHR23076">
    <property type="entry name" value="METALLOPROTEASE M41 FTSH"/>
    <property type="match status" value="1"/>
</dbReference>
<dbReference type="InterPro" id="IPR003959">
    <property type="entry name" value="ATPase_AAA_core"/>
</dbReference>
<gene>
    <name evidence="15" type="primary">ftsH</name>
    <name evidence="19" type="ORF">SAMN05421804_101557</name>
</gene>
<reference evidence="19 20" key="1">
    <citation type="submission" date="2016-10" db="EMBL/GenBank/DDBJ databases">
        <authorList>
            <person name="de Groot N.N."/>
        </authorList>
    </citation>
    <scope>NUCLEOTIDE SEQUENCE [LARGE SCALE GENOMIC DNA]</scope>
    <source>
        <strain evidence="19 20">CGMCC 1.5058</strain>
    </source>
</reference>
<proteinExistence type="inferred from homology"/>
<dbReference type="CDD" id="cd19501">
    <property type="entry name" value="RecA-like_FtsH"/>
    <property type="match status" value="1"/>
</dbReference>
<dbReference type="InterPro" id="IPR000642">
    <property type="entry name" value="Peptidase_M41"/>
</dbReference>
<dbReference type="FunFam" id="1.20.58.760:FF:000001">
    <property type="entry name" value="ATP-dependent zinc metalloprotease FtsH"/>
    <property type="match status" value="1"/>
</dbReference>
<keyword evidence="10 15" id="KW-0067">ATP-binding</keyword>
<keyword evidence="19" id="KW-0132">Cell division</keyword>
<evidence type="ECO:0000256" key="1">
    <source>
        <dbReference type="ARBA" id="ARBA00004370"/>
    </source>
</evidence>
<feature type="active site" evidence="15">
    <location>
        <position position="433"/>
    </location>
</feature>
<keyword evidence="3 15" id="KW-1003">Cell membrane</keyword>
<dbReference type="GO" id="GO:0004176">
    <property type="term" value="F:ATP-dependent peptidase activity"/>
    <property type="evidence" value="ECO:0007669"/>
    <property type="project" value="InterPro"/>
</dbReference>
<dbReference type="InterPro" id="IPR003593">
    <property type="entry name" value="AAA+_ATPase"/>
</dbReference>
<dbReference type="Proteomes" id="UP000183255">
    <property type="component" value="Unassembled WGS sequence"/>
</dbReference>
<feature type="compositionally biased region" description="Basic and acidic residues" evidence="17">
    <location>
        <begin position="626"/>
        <end position="645"/>
    </location>
</feature>
<feature type="binding site" evidence="15">
    <location>
        <position position="436"/>
    </location>
    <ligand>
        <name>Zn(2+)</name>
        <dbReference type="ChEBI" id="CHEBI:29105"/>
        <note>catalytic</note>
    </ligand>
</feature>
<dbReference type="RefSeq" id="WP_074542583.1">
    <property type="nucleotide sequence ID" value="NZ_FNDZ01000001.1"/>
</dbReference>
<feature type="transmembrane region" description="Helical" evidence="15">
    <location>
        <begin position="118"/>
        <end position="140"/>
    </location>
</feature>
<evidence type="ECO:0000256" key="7">
    <source>
        <dbReference type="ARBA" id="ARBA00022741"/>
    </source>
</evidence>
<feature type="binding site" evidence="15">
    <location>
        <position position="509"/>
    </location>
    <ligand>
        <name>Zn(2+)</name>
        <dbReference type="ChEBI" id="CHEBI:29105"/>
        <note>catalytic</note>
    </ligand>
</feature>
<feature type="transmembrane region" description="Helical" evidence="15">
    <location>
        <begin position="17"/>
        <end position="36"/>
    </location>
</feature>
<dbReference type="PROSITE" id="PS00674">
    <property type="entry name" value="AAA"/>
    <property type="match status" value="1"/>
</dbReference>
<dbReference type="Pfam" id="PF00004">
    <property type="entry name" value="AAA"/>
    <property type="match status" value="1"/>
</dbReference>
<evidence type="ECO:0000256" key="10">
    <source>
        <dbReference type="ARBA" id="ARBA00022840"/>
    </source>
</evidence>
<dbReference type="Gene3D" id="1.20.58.760">
    <property type="entry name" value="Peptidase M41"/>
    <property type="match status" value="1"/>
</dbReference>
<dbReference type="GO" id="GO:0006508">
    <property type="term" value="P:proteolysis"/>
    <property type="evidence" value="ECO:0007669"/>
    <property type="project" value="UniProtKB-KW"/>
</dbReference>
<evidence type="ECO:0000256" key="8">
    <source>
        <dbReference type="ARBA" id="ARBA00022801"/>
    </source>
</evidence>
<comment type="subcellular location">
    <subcellularLocation>
        <location evidence="15">Cell membrane</location>
        <topology evidence="15">Multi-pass membrane protein</topology>
        <orientation evidence="15">Cytoplasmic side</orientation>
    </subcellularLocation>
    <subcellularLocation>
        <location evidence="1">Membrane</location>
    </subcellularLocation>
</comment>
<feature type="domain" description="AAA+ ATPase" evidence="18">
    <location>
        <begin position="202"/>
        <end position="341"/>
    </location>
</feature>
<dbReference type="NCBIfam" id="TIGR01241">
    <property type="entry name" value="FtsH_fam"/>
    <property type="match status" value="1"/>
</dbReference>
<dbReference type="HAMAP" id="MF_01458">
    <property type="entry name" value="FtsH"/>
    <property type="match status" value="1"/>
</dbReference>
<dbReference type="GO" id="GO:0016887">
    <property type="term" value="F:ATP hydrolysis activity"/>
    <property type="evidence" value="ECO:0007669"/>
    <property type="project" value="UniProtKB-UniRule"/>
</dbReference>
<dbReference type="InterPro" id="IPR005936">
    <property type="entry name" value="FtsH"/>
</dbReference>
<dbReference type="GO" id="GO:0004222">
    <property type="term" value="F:metalloendopeptidase activity"/>
    <property type="evidence" value="ECO:0007669"/>
    <property type="project" value="InterPro"/>
</dbReference>
<dbReference type="InterPro" id="IPR027417">
    <property type="entry name" value="P-loop_NTPase"/>
</dbReference>
<dbReference type="InterPro" id="IPR041569">
    <property type="entry name" value="AAA_lid_3"/>
</dbReference>
<name>A0A1G8HEN2_9CLOT</name>
<dbReference type="Gene3D" id="3.30.720.210">
    <property type="match status" value="1"/>
</dbReference>
<protein>
    <recommendedName>
        <fullName evidence="15">ATP-dependent zinc metalloprotease FtsH</fullName>
        <ecNumber evidence="15">3.4.24.-</ecNumber>
    </recommendedName>
</protein>
<evidence type="ECO:0000313" key="19">
    <source>
        <dbReference type="EMBL" id="SDI04971.1"/>
    </source>
</evidence>
<evidence type="ECO:0000256" key="13">
    <source>
        <dbReference type="ARBA" id="ARBA00023136"/>
    </source>
</evidence>
<dbReference type="GO" id="GO:0030163">
    <property type="term" value="P:protein catabolic process"/>
    <property type="evidence" value="ECO:0007669"/>
    <property type="project" value="UniProtKB-UniRule"/>
</dbReference>
<dbReference type="Pfam" id="PF17862">
    <property type="entry name" value="AAA_lid_3"/>
    <property type="match status" value="1"/>
</dbReference>
<dbReference type="InterPro" id="IPR003960">
    <property type="entry name" value="ATPase_AAA_CS"/>
</dbReference>
<dbReference type="FunFam" id="1.10.8.60:FF:000001">
    <property type="entry name" value="ATP-dependent zinc metalloprotease FtsH"/>
    <property type="match status" value="1"/>
</dbReference>
<comment type="similarity">
    <text evidence="2 15">In the C-terminal section; belongs to the peptidase M41 family.</text>
</comment>
<dbReference type="SUPFAM" id="SSF140990">
    <property type="entry name" value="FtsH protease domain-like"/>
    <property type="match status" value="1"/>
</dbReference>
<dbReference type="GO" id="GO:0005886">
    <property type="term" value="C:plasma membrane"/>
    <property type="evidence" value="ECO:0007669"/>
    <property type="project" value="UniProtKB-SubCell"/>
</dbReference>
<keyword evidence="19" id="KW-0131">Cell cycle</keyword>
<dbReference type="FunFam" id="3.40.50.300:FF:000001">
    <property type="entry name" value="ATP-dependent zinc metalloprotease FtsH"/>
    <property type="match status" value="1"/>
</dbReference>
<keyword evidence="6 15" id="KW-0479">Metal-binding</keyword>
<dbReference type="Gene3D" id="3.40.50.300">
    <property type="entry name" value="P-loop containing nucleotide triphosphate hydrolases"/>
    <property type="match status" value="1"/>
</dbReference>
<dbReference type="Gene3D" id="1.10.8.60">
    <property type="match status" value="1"/>
</dbReference>
<evidence type="ECO:0000256" key="17">
    <source>
        <dbReference type="SAM" id="MobiDB-lite"/>
    </source>
</evidence>
<dbReference type="Pfam" id="PF01434">
    <property type="entry name" value="Peptidase_M41"/>
    <property type="match status" value="1"/>
</dbReference>
<evidence type="ECO:0000256" key="12">
    <source>
        <dbReference type="ARBA" id="ARBA00023049"/>
    </source>
</evidence>
<evidence type="ECO:0000256" key="15">
    <source>
        <dbReference type="HAMAP-Rule" id="MF_01458"/>
    </source>
</evidence>
<evidence type="ECO:0000256" key="9">
    <source>
        <dbReference type="ARBA" id="ARBA00022833"/>
    </source>
</evidence>
<feature type="binding site" evidence="15">
    <location>
        <begin position="210"/>
        <end position="217"/>
    </location>
    <ligand>
        <name>ATP</name>
        <dbReference type="ChEBI" id="CHEBI:30616"/>
    </ligand>
</feature>
<dbReference type="GO" id="GO:0051301">
    <property type="term" value="P:cell division"/>
    <property type="evidence" value="ECO:0007669"/>
    <property type="project" value="UniProtKB-KW"/>
</dbReference>
<evidence type="ECO:0000256" key="2">
    <source>
        <dbReference type="ARBA" id="ARBA00010044"/>
    </source>
</evidence>
<keyword evidence="12 15" id="KW-0482">Metalloprotease</keyword>
<accession>A0A1G8HEN2</accession>
<comment type="similarity">
    <text evidence="16">Belongs to the AAA ATPase family.</text>
</comment>
<dbReference type="Pfam" id="PF06480">
    <property type="entry name" value="FtsH_ext"/>
    <property type="match status" value="1"/>
</dbReference>
<dbReference type="AlphaFoldDB" id="A0A1G8HEN2"/>
<feature type="region of interest" description="Disordered" evidence="17">
    <location>
        <begin position="626"/>
        <end position="661"/>
    </location>
</feature>
<evidence type="ECO:0000256" key="4">
    <source>
        <dbReference type="ARBA" id="ARBA00022670"/>
    </source>
</evidence>
<dbReference type="InterPro" id="IPR011546">
    <property type="entry name" value="Pept_M41_FtsH_extracell"/>
</dbReference>
<keyword evidence="4 15" id="KW-0645">Protease</keyword>
<keyword evidence="5 15" id="KW-0812">Transmembrane</keyword>
<evidence type="ECO:0000259" key="18">
    <source>
        <dbReference type="SMART" id="SM00382"/>
    </source>
</evidence>
<feature type="binding site" evidence="15">
    <location>
        <position position="432"/>
    </location>
    <ligand>
        <name>Zn(2+)</name>
        <dbReference type="ChEBI" id="CHEBI:29105"/>
        <note>catalytic</note>
    </ligand>
</feature>
<comment type="function">
    <text evidence="15">Acts as a processive, ATP-dependent zinc metallopeptidase for both cytoplasmic and membrane proteins. Plays a role in the quality control of integral membrane proteins.</text>
</comment>
<dbReference type="GO" id="GO:0005524">
    <property type="term" value="F:ATP binding"/>
    <property type="evidence" value="ECO:0007669"/>
    <property type="project" value="UniProtKB-UniRule"/>
</dbReference>
<sequence>MNSNNNKPGKGNKNIKFYIVYFLSVLVMVTVFNYFANDIRNQKQNYNEFQNAITEDRVKSIKLDESQRKFEYTMVEGDELAGFTLYTGYIPNDEELVQLIKEKNIPFEVATVQVANPILSILLSWVLPLGLLLFLGNYIMKSMDKRGGGMMSFGKNTAKLYESDTGVTFRDVAGQEEAKESLVEIVDFLHNPKKYVEIGAKLPKGALLVGPPGTGKTLLAKAVAGEAKVPFFSLSGSAFVEMFVGMGAARVRDLFKEAMAKAPCIIFIDEIDAIGKSRETGGYGGNDEREQTLNQLLAEMDGFDSSKGIVLLAATNRPEVLDKALLRPGRFDRRIIVDAPDLKGREAILKVHAKDVKMGDDVNLLEIAKGTPGAVGADLANMINEAALRAVKNGRAYVMQEDLQESIELVIAGQQKKDRIMSPKEKRIVAFHEIGHALVAAMQKNTDPVMKITIVPRTMGALGYTMQVPEDDKYLMSKEEMLTEITILFGGRAAEEVEFKSITTGASNDIERATNMARRMVTLYGMSDTFDMMASESVRNQYLDGRTVMNVSDRTAAKVDEETLSIIKACHKKAIEILEEHKDLMRELSEVLLDKETITGHEFMEVVRRTMGNDFGLTKAEMEERAKKAEAEKANDEAEVIHVDEEPSETVPAEESKELDE</sequence>
<dbReference type="EC" id="3.4.24.-" evidence="15"/>
<keyword evidence="7 15" id="KW-0547">Nucleotide-binding</keyword>
<evidence type="ECO:0000256" key="6">
    <source>
        <dbReference type="ARBA" id="ARBA00022723"/>
    </source>
</evidence>
<dbReference type="SMART" id="SM00382">
    <property type="entry name" value="AAA"/>
    <property type="match status" value="1"/>
</dbReference>
<evidence type="ECO:0000256" key="3">
    <source>
        <dbReference type="ARBA" id="ARBA00022475"/>
    </source>
</evidence>
<evidence type="ECO:0000313" key="20">
    <source>
        <dbReference type="Proteomes" id="UP000183255"/>
    </source>
</evidence>
<keyword evidence="13 15" id="KW-0472">Membrane</keyword>
<dbReference type="EMBL" id="FNDZ01000001">
    <property type="protein sequence ID" value="SDI04971.1"/>
    <property type="molecule type" value="Genomic_DNA"/>
</dbReference>
<comment type="cofactor">
    <cofactor evidence="15">
        <name>Zn(2+)</name>
        <dbReference type="ChEBI" id="CHEBI:29105"/>
    </cofactor>
    <text evidence="15">Binds 1 zinc ion per subunit.</text>
</comment>